<sequence>MCVKCFALINKWRQYQELEATLQHEEGCLVFSEAQSDIDEHAQNIHKIENLLSSLSYKPLTPRTGPIASALDPVNKHRITPQAYHSRSFVGNHCHKYLQQKVYTDLTETIVKQTQTLTSNPFLIDETATIQITFNELNKAFSTVHSAISHTKPIQQSSFPEIQAAIDNYMSVYRRMFPHKIIPKQHILEKHSTPHIQQYRVGLVC</sequence>
<proteinExistence type="predicted"/>
<keyword evidence="2" id="KW-1185">Reference proteome</keyword>
<gene>
    <name evidence="1" type="ORF">PoB_000536900</name>
</gene>
<comment type="caution">
    <text evidence="1">The sequence shown here is derived from an EMBL/GenBank/DDBJ whole genome shotgun (WGS) entry which is preliminary data.</text>
</comment>
<name>A0AAV3Y9V0_9GAST</name>
<accession>A0AAV3Y9V0</accession>
<organism evidence="1 2">
    <name type="scientific">Plakobranchus ocellatus</name>
    <dbReference type="NCBI Taxonomy" id="259542"/>
    <lineage>
        <taxon>Eukaryota</taxon>
        <taxon>Metazoa</taxon>
        <taxon>Spiralia</taxon>
        <taxon>Lophotrochozoa</taxon>
        <taxon>Mollusca</taxon>
        <taxon>Gastropoda</taxon>
        <taxon>Heterobranchia</taxon>
        <taxon>Euthyneura</taxon>
        <taxon>Panpulmonata</taxon>
        <taxon>Sacoglossa</taxon>
        <taxon>Placobranchoidea</taxon>
        <taxon>Plakobranchidae</taxon>
        <taxon>Plakobranchus</taxon>
    </lineage>
</organism>
<dbReference type="PANTHER" id="PTHR31424">
    <property type="entry name" value="PROTEIN CBG23806"/>
    <property type="match status" value="1"/>
</dbReference>
<evidence type="ECO:0000313" key="1">
    <source>
        <dbReference type="EMBL" id="GFN78863.1"/>
    </source>
</evidence>
<dbReference type="AlphaFoldDB" id="A0AAV3Y9V0"/>
<protein>
    <submittedName>
        <fullName evidence="1">Amine oxidase</fullName>
    </submittedName>
</protein>
<dbReference type="Proteomes" id="UP000735302">
    <property type="component" value="Unassembled WGS sequence"/>
</dbReference>
<reference evidence="1 2" key="1">
    <citation type="journal article" date="2021" name="Elife">
        <title>Chloroplast acquisition without the gene transfer in kleptoplastic sea slugs, Plakobranchus ocellatus.</title>
        <authorList>
            <person name="Maeda T."/>
            <person name="Takahashi S."/>
            <person name="Yoshida T."/>
            <person name="Shimamura S."/>
            <person name="Takaki Y."/>
            <person name="Nagai Y."/>
            <person name="Toyoda A."/>
            <person name="Suzuki Y."/>
            <person name="Arimoto A."/>
            <person name="Ishii H."/>
            <person name="Satoh N."/>
            <person name="Nishiyama T."/>
            <person name="Hasebe M."/>
            <person name="Maruyama T."/>
            <person name="Minagawa J."/>
            <person name="Obokata J."/>
            <person name="Shigenobu S."/>
        </authorList>
    </citation>
    <scope>NUCLEOTIDE SEQUENCE [LARGE SCALE GENOMIC DNA]</scope>
</reference>
<evidence type="ECO:0000313" key="2">
    <source>
        <dbReference type="Proteomes" id="UP000735302"/>
    </source>
</evidence>
<dbReference type="EMBL" id="BLXT01000617">
    <property type="protein sequence ID" value="GFN78863.1"/>
    <property type="molecule type" value="Genomic_DNA"/>
</dbReference>